<gene>
    <name evidence="3" type="ORF">DY926_01930</name>
</gene>
<keyword evidence="2" id="KW-0732">Signal</keyword>
<dbReference type="OrthoDB" id="7280888at2"/>
<evidence type="ECO:0000313" key="4">
    <source>
        <dbReference type="Proteomes" id="UP000262371"/>
    </source>
</evidence>
<evidence type="ECO:0000313" key="3">
    <source>
        <dbReference type="EMBL" id="RFD21279.1"/>
    </source>
</evidence>
<comment type="caution">
    <text evidence="3">The sequence shown here is derived from an EMBL/GenBank/DDBJ whole genome shotgun (WGS) entry which is preliminary data.</text>
</comment>
<evidence type="ECO:0000256" key="1">
    <source>
        <dbReference type="SAM" id="MobiDB-lite"/>
    </source>
</evidence>
<reference evidence="3 4" key="1">
    <citation type="submission" date="2018-08" db="EMBL/GenBank/DDBJ databases">
        <title>Komagataeibacter sp. AV 382.</title>
        <authorList>
            <person name="Skraban J."/>
            <person name="Trcek J."/>
        </authorList>
    </citation>
    <scope>NUCLEOTIDE SEQUENCE [LARGE SCALE GENOMIC DNA]</scope>
    <source>
        <strain evidence="3 4">AV 382</strain>
    </source>
</reference>
<dbReference type="PROSITE" id="PS51257">
    <property type="entry name" value="PROKAR_LIPOPROTEIN"/>
    <property type="match status" value="1"/>
</dbReference>
<evidence type="ECO:0000256" key="2">
    <source>
        <dbReference type="SAM" id="SignalP"/>
    </source>
</evidence>
<feature type="region of interest" description="Disordered" evidence="1">
    <location>
        <begin position="204"/>
        <end position="310"/>
    </location>
</feature>
<proteinExistence type="predicted"/>
<dbReference type="Proteomes" id="UP000262371">
    <property type="component" value="Unassembled WGS sequence"/>
</dbReference>
<organism evidence="3 4">
    <name type="scientific">Komagataeibacter melaceti</name>
    <dbReference type="NCBI Taxonomy" id="2766577"/>
    <lineage>
        <taxon>Bacteria</taxon>
        <taxon>Pseudomonadati</taxon>
        <taxon>Pseudomonadota</taxon>
        <taxon>Alphaproteobacteria</taxon>
        <taxon>Acetobacterales</taxon>
        <taxon>Acetobacteraceae</taxon>
        <taxon>Komagataeibacter</taxon>
    </lineage>
</organism>
<sequence>MRPNRPPFSIPSLRRGLRVALAASLPFMALSACDHADSKPAVTFAPPQFSNQPPLNLNVASISVVDRGQPGTIPGDLSARAPFPPDQSLAQMAHDRLIAAGSGGKGVFTIDRASILHQPGGVLDGQLNVHLDVTSADGRVTGYAVAQVTRSYDPKTRHGNSDTPENLNALTDMMLQDMSRELENQIRNNLGNWLVTPPAAGSVAAQPLDGTPASGPATVTATTPAASQPGNGSMTIGGGPTDSQPASAPAPATTTPAPKAAAPAVDDGPDAIFPTGYPSDDTDSTTTHTAKQPQLRSPPPGNLTLPGATH</sequence>
<feature type="compositionally biased region" description="Low complexity" evidence="1">
    <location>
        <begin position="210"/>
        <end position="227"/>
    </location>
</feature>
<dbReference type="AlphaFoldDB" id="A0A371Z4A5"/>
<protein>
    <recommendedName>
        <fullName evidence="5">Lipoprotein</fullName>
    </recommendedName>
</protein>
<feature type="compositionally biased region" description="Low complexity" evidence="1">
    <location>
        <begin position="241"/>
        <end position="266"/>
    </location>
</feature>
<keyword evidence="4" id="KW-1185">Reference proteome</keyword>
<feature type="signal peptide" evidence="2">
    <location>
        <begin position="1"/>
        <end position="36"/>
    </location>
</feature>
<name>A0A371Z4A5_9PROT</name>
<dbReference type="EMBL" id="QUWV01000014">
    <property type="protein sequence ID" value="RFD21279.1"/>
    <property type="molecule type" value="Genomic_DNA"/>
</dbReference>
<accession>A0A371Z4A5</accession>
<feature type="chain" id="PRO_5016714037" description="Lipoprotein" evidence="2">
    <location>
        <begin position="37"/>
        <end position="310"/>
    </location>
</feature>
<evidence type="ECO:0008006" key="5">
    <source>
        <dbReference type="Google" id="ProtNLM"/>
    </source>
</evidence>
<dbReference type="RefSeq" id="WP_116701872.1">
    <property type="nucleotide sequence ID" value="NZ_QUWV01000014.1"/>
</dbReference>